<dbReference type="Proteomes" id="UP001063782">
    <property type="component" value="Chromosome"/>
</dbReference>
<dbReference type="PANTHER" id="PTHR43567:SF1">
    <property type="entry name" value="FLAVOREDOXIN"/>
    <property type="match status" value="1"/>
</dbReference>
<gene>
    <name evidence="5" type="ORF">LU297_08320</name>
</gene>
<reference evidence="5" key="1">
    <citation type="submission" date="2021-12" db="EMBL/GenBank/DDBJ databases">
        <title>taxonomy of Moraxella sp. ZY201224.</title>
        <authorList>
            <person name="Li F."/>
        </authorList>
    </citation>
    <scope>NUCLEOTIDE SEQUENCE</scope>
    <source>
        <strain evidence="5">ZY201224</strain>
    </source>
</reference>
<dbReference type="SUPFAM" id="SSF50475">
    <property type="entry name" value="FMN-binding split barrel"/>
    <property type="match status" value="1"/>
</dbReference>
<keyword evidence="2" id="KW-0285">Flavoprotein</keyword>
<keyword evidence="6" id="KW-1185">Reference proteome</keyword>
<organism evidence="5 6">
    <name type="scientific">Moraxella nasicaprae</name>
    <dbReference type="NCBI Taxonomy" id="2904122"/>
    <lineage>
        <taxon>Bacteria</taxon>
        <taxon>Pseudomonadati</taxon>
        <taxon>Pseudomonadota</taxon>
        <taxon>Gammaproteobacteria</taxon>
        <taxon>Moraxellales</taxon>
        <taxon>Moraxellaceae</taxon>
        <taxon>Moraxella</taxon>
    </lineage>
</organism>
<evidence type="ECO:0000313" key="5">
    <source>
        <dbReference type="EMBL" id="UXZ04575.1"/>
    </source>
</evidence>
<evidence type="ECO:0000313" key="6">
    <source>
        <dbReference type="Proteomes" id="UP001063782"/>
    </source>
</evidence>
<dbReference type="InterPro" id="IPR012349">
    <property type="entry name" value="Split_barrel_FMN-bd"/>
</dbReference>
<comment type="similarity">
    <text evidence="3">Belongs to the flavoredoxin family.</text>
</comment>
<comment type="cofactor">
    <cofactor evidence="1">
        <name>FMN</name>
        <dbReference type="ChEBI" id="CHEBI:58210"/>
    </cofactor>
</comment>
<accession>A0ABY6F3C2</accession>
<evidence type="ECO:0000259" key="4">
    <source>
        <dbReference type="Pfam" id="PF01613"/>
    </source>
</evidence>
<dbReference type="Pfam" id="PF01613">
    <property type="entry name" value="Flavin_Reduct"/>
    <property type="match status" value="1"/>
</dbReference>
<evidence type="ECO:0000256" key="3">
    <source>
        <dbReference type="ARBA" id="ARBA00038054"/>
    </source>
</evidence>
<feature type="domain" description="Flavin reductase like" evidence="4">
    <location>
        <begin position="11"/>
        <end position="182"/>
    </location>
</feature>
<name>A0ABY6F3C2_9GAMM</name>
<proteinExistence type="inferred from homology"/>
<evidence type="ECO:0000256" key="1">
    <source>
        <dbReference type="ARBA" id="ARBA00001917"/>
    </source>
</evidence>
<dbReference type="Gene3D" id="2.30.110.10">
    <property type="entry name" value="Electron Transport, Fmn-binding Protein, Chain A"/>
    <property type="match status" value="1"/>
</dbReference>
<dbReference type="RefSeq" id="WP_263076064.1">
    <property type="nucleotide sequence ID" value="NZ_CP089977.1"/>
</dbReference>
<dbReference type="PANTHER" id="PTHR43567">
    <property type="entry name" value="FLAVOREDOXIN-RELATED-RELATED"/>
    <property type="match status" value="1"/>
</dbReference>
<dbReference type="EMBL" id="CP089977">
    <property type="protein sequence ID" value="UXZ04575.1"/>
    <property type="molecule type" value="Genomic_DNA"/>
</dbReference>
<evidence type="ECO:0000256" key="2">
    <source>
        <dbReference type="ARBA" id="ARBA00022630"/>
    </source>
</evidence>
<dbReference type="InterPro" id="IPR052174">
    <property type="entry name" value="Flavoredoxin"/>
</dbReference>
<dbReference type="InterPro" id="IPR002563">
    <property type="entry name" value="Flavin_Rdtase-like_dom"/>
</dbReference>
<protein>
    <submittedName>
        <fullName evidence="5">Flavin reductase family protein</fullName>
    </submittedName>
</protein>
<sequence>MHKPISPQMFYYGFPVILLTSIDENNKTNITPISSSWCLGDNVVIGISMQGKAFENIRTCGEVVLNLPDETLWEKIEKIAPTTGKNPVPDYKKSDYQFCADKFEQGGFTAQSSTKIKPSRIKECPLQAETKVVNVSERDGYAIIELKIVQVHACKNLIMDNDKIDPTKWQPLIYNFRHYQGLGDLLGKNFRASK</sequence>